<organism evidence="14 15">
    <name type="scientific">Zingiber officinale</name>
    <name type="common">Ginger</name>
    <name type="synonym">Amomum zingiber</name>
    <dbReference type="NCBI Taxonomy" id="94328"/>
    <lineage>
        <taxon>Eukaryota</taxon>
        <taxon>Viridiplantae</taxon>
        <taxon>Streptophyta</taxon>
        <taxon>Embryophyta</taxon>
        <taxon>Tracheophyta</taxon>
        <taxon>Spermatophyta</taxon>
        <taxon>Magnoliopsida</taxon>
        <taxon>Liliopsida</taxon>
        <taxon>Zingiberales</taxon>
        <taxon>Zingiberaceae</taxon>
        <taxon>Zingiber</taxon>
    </lineage>
</organism>
<keyword evidence="6 11" id="KW-0472">Membrane</keyword>
<dbReference type="PANTHER" id="PTHR22883">
    <property type="entry name" value="ZINC FINGER DHHC DOMAIN CONTAINING PROTEIN"/>
    <property type="match status" value="1"/>
</dbReference>
<keyword evidence="3 11" id="KW-0808">Transferase</keyword>
<comment type="domain">
    <text evidence="11">The DHHC domain is required for palmitoyltransferase activity.</text>
</comment>
<evidence type="ECO:0000256" key="10">
    <source>
        <dbReference type="ARBA" id="ARBA00048048"/>
    </source>
</evidence>
<evidence type="ECO:0000256" key="8">
    <source>
        <dbReference type="ARBA" id="ARBA00023288"/>
    </source>
</evidence>
<feature type="transmembrane region" description="Helical" evidence="11">
    <location>
        <begin position="201"/>
        <end position="225"/>
    </location>
</feature>
<dbReference type="Pfam" id="PF01529">
    <property type="entry name" value="DHHC"/>
    <property type="match status" value="1"/>
</dbReference>
<feature type="transmembrane region" description="Helical" evidence="11">
    <location>
        <begin position="246"/>
        <end position="269"/>
    </location>
</feature>
<dbReference type="Proteomes" id="UP000734854">
    <property type="component" value="Unassembled WGS sequence"/>
</dbReference>
<keyword evidence="5 11" id="KW-1133">Transmembrane helix</keyword>
<dbReference type="EC" id="2.3.1.225" evidence="11"/>
<keyword evidence="9 11" id="KW-0012">Acyltransferase</keyword>
<evidence type="ECO:0000256" key="11">
    <source>
        <dbReference type="RuleBase" id="RU079119"/>
    </source>
</evidence>
<dbReference type="GO" id="GO:0005794">
    <property type="term" value="C:Golgi apparatus"/>
    <property type="evidence" value="ECO:0007669"/>
    <property type="project" value="TreeGrafter"/>
</dbReference>
<evidence type="ECO:0000256" key="12">
    <source>
        <dbReference type="SAM" id="MobiDB-lite"/>
    </source>
</evidence>
<keyword evidence="4 11" id="KW-0812">Transmembrane</keyword>
<dbReference type="EMBL" id="JACMSC010000015">
    <property type="protein sequence ID" value="KAG6487740.1"/>
    <property type="molecule type" value="Genomic_DNA"/>
</dbReference>
<dbReference type="PANTHER" id="PTHR22883:SF43">
    <property type="entry name" value="PALMITOYLTRANSFERASE APP"/>
    <property type="match status" value="1"/>
</dbReference>
<evidence type="ECO:0000256" key="9">
    <source>
        <dbReference type="ARBA" id="ARBA00023315"/>
    </source>
</evidence>
<evidence type="ECO:0000256" key="3">
    <source>
        <dbReference type="ARBA" id="ARBA00022679"/>
    </source>
</evidence>
<dbReference type="InterPro" id="IPR039859">
    <property type="entry name" value="PFA4/ZDH16/20/ERF2-like"/>
</dbReference>
<evidence type="ECO:0000256" key="6">
    <source>
        <dbReference type="ARBA" id="ARBA00023136"/>
    </source>
</evidence>
<keyword evidence="8" id="KW-0449">Lipoprotein</keyword>
<protein>
    <recommendedName>
        <fullName evidence="11">S-acyltransferase</fullName>
        <ecNumber evidence="11">2.3.1.225</ecNumber>
    </recommendedName>
    <alternativeName>
        <fullName evidence="11">Palmitoyltransferase</fullName>
    </alternativeName>
</protein>
<evidence type="ECO:0000313" key="15">
    <source>
        <dbReference type="Proteomes" id="UP000734854"/>
    </source>
</evidence>
<evidence type="ECO:0000259" key="13">
    <source>
        <dbReference type="Pfam" id="PF01529"/>
    </source>
</evidence>
<dbReference type="PROSITE" id="PS50216">
    <property type="entry name" value="DHHC"/>
    <property type="match status" value="1"/>
</dbReference>
<feature type="transmembrane region" description="Helical" evidence="11">
    <location>
        <begin position="53"/>
        <end position="73"/>
    </location>
</feature>
<dbReference type="GO" id="GO:0006612">
    <property type="term" value="P:protein targeting to membrane"/>
    <property type="evidence" value="ECO:0007669"/>
    <property type="project" value="TreeGrafter"/>
</dbReference>
<sequence length="448" mass="49874">MYAAPPPRGTGLAASSMEAEAEADAPRVYQAWKGSNIFFLQGRFIFGPDVRSLFLTIFLIVAPISIFCAFVAGKLMDDFSNSLGIPVMAVAIVFTIYDLTLLLLASGRDPGIVPRSAHPPEPEIIEGGGEVGGVQTPQFRLPRMMDVTVNGMTVKVKYCDTCMLYRPPRCSHCSICNNCVERFDHHCPWVGQCIGLRNYRFFYMFVFSTTLLCLYVFGLSWVCILKIRNAEHVTIWRAMAKTPASIVLIIYTFISVWFVGGLSVFHLYLMSTNQTTYENFRYRYDRRANPYNRGIMENFKEIFCTSIPPSKNNFRARVSHEQGLQPRSSIGGFMSPNVGKAVGDIEMGRKPVTWDELRAVTQVGENEEGLSSRNMMDDKDGELSEPSPDLSREAYTGGMEVQPTQHHRRSSWGRGGSWETAPDFQAVASAAREMSRTGNGIGSSSSGA</sequence>
<comment type="caution">
    <text evidence="14">The sequence shown here is derived from an EMBL/GenBank/DDBJ whole genome shotgun (WGS) entry which is preliminary data.</text>
</comment>
<dbReference type="InterPro" id="IPR001594">
    <property type="entry name" value="Palmitoyltrfase_DHHC"/>
</dbReference>
<accession>A0A8J5FHX6</accession>
<evidence type="ECO:0000256" key="5">
    <source>
        <dbReference type="ARBA" id="ARBA00022989"/>
    </source>
</evidence>
<feature type="region of interest" description="Disordered" evidence="12">
    <location>
        <begin position="364"/>
        <end position="448"/>
    </location>
</feature>
<keyword evidence="7" id="KW-0564">Palmitate</keyword>
<name>A0A8J5FHX6_ZINOF</name>
<dbReference type="GO" id="GO:0019706">
    <property type="term" value="F:protein-cysteine S-palmitoyltransferase activity"/>
    <property type="evidence" value="ECO:0007669"/>
    <property type="project" value="UniProtKB-EC"/>
</dbReference>
<gene>
    <name evidence="14" type="ORF">ZIOFF_056341</name>
</gene>
<feature type="compositionally biased region" description="Polar residues" evidence="12">
    <location>
        <begin position="436"/>
        <end position="448"/>
    </location>
</feature>
<dbReference type="OrthoDB" id="4096362at2759"/>
<evidence type="ECO:0000256" key="2">
    <source>
        <dbReference type="ARBA" id="ARBA00008574"/>
    </source>
</evidence>
<evidence type="ECO:0000256" key="1">
    <source>
        <dbReference type="ARBA" id="ARBA00004127"/>
    </source>
</evidence>
<feature type="domain" description="Palmitoyltransferase DHHC" evidence="13">
    <location>
        <begin position="157"/>
        <end position="281"/>
    </location>
</feature>
<comment type="similarity">
    <text evidence="2 11">Belongs to the DHHC palmitoyltransferase family.</text>
</comment>
<comment type="catalytic activity">
    <reaction evidence="10 11">
        <text>L-cysteinyl-[protein] + hexadecanoyl-CoA = S-hexadecanoyl-L-cysteinyl-[protein] + CoA</text>
        <dbReference type="Rhea" id="RHEA:36683"/>
        <dbReference type="Rhea" id="RHEA-COMP:10131"/>
        <dbReference type="Rhea" id="RHEA-COMP:11032"/>
        <dbReference type="ChEBI" id="CHEBI:29950"/>
        <dbReference type="ChEBI" id="CHEBI:57287"/>
        <dbReference type="ChEBI" id="CHEBI:57379"/>
        <dbReference type="ChEBI" id="CHEBI:74151"/>
        <dbReference type="EC" id="2.3.1.225"/>
    </reaction>
</comment>
<feature type="transmembrane region" description="Helical" evidence="11">
    <location>
        <begin position="85"/>
        <end position="105"/>
    </location>
</feature>
<evidence type="ECO:0000256" key="7">
    <source>
        <dbReference type="ARBA" id="ARBA00023139"/>
    </source>
</evidence>
<evidence type="ECO:0000256" key="4">
    <source>
        <dbReference type="ARBA" id="ARBA00022692"/>
    </source>
</evidence>
<proteinExistence type="inferred from homology"/>
<reference evidence="14 15" key="1">
    <citation type="submission" date="2020-08" db="EMBL/GenBank/DDBJ databases">
        <title>Plant Genome Project.</title>
        <authorList>
            <person name="Zhang R.-G."/>
        </authorList>
    </citation>
    <scope>NUCLEOTIDE SEQUENCE [LARGE SCALE GENOMIC DNA]</scope>
    <source>
        <tissue evidence="14">Rhizome</tissue>
    </source>
</reference>
<comment type="subcellular location">
    <subcellularLocation>
        <location evidence="1">Endomembrane system</location>
        <topology evidence="1">Multi-pass membrane protein</topology>
    </subcellularLocation>
</comment>
<evidence type="ECO:0000313" key="14">
    <source>
        <dbReference type="EMBL" id="KAG6487740.1"/>
    </source>
</evidence>
<dbReference type="GO" id="GO:0005783">
    <property type="term" value="C:endoplasmic reticulum"/>
    <property type="evidence" value="ECO:0007669"/>
    <property type="project" value="TreeGrafter"/>
</dbReference>
<dbReference type="AlphaFoldDB" id="A0A8J5FHX6"/>
<keyword evidence="15" id="KW-1185">Reference proteome</keyword>